<accession>A0A0P9PV95</accession>
<name>A0A0P9PV95_PSEA0</name>
<proteinExistence type="predicted"/>
<protein>
    <submittedName>
        <fullName evidence="1">Uncharacterized protein</fullName>
    </submittedName>
</protein>
<dbReference type="RefSeq" id="WP_044324018.1">
    <property type="nucleotide sequence ID" value="NZ_JYHG01000030.1"/>
</dbReference>
<gene>
    <name evidence="1" type="ORF">ALO71_00822</name>
</gene>
<sequence length="114" mass="12689">MNISQLRLGTSTIPLLKNGGQIEPVKLVHHVQTQFEDILFSAKKAAEEAMPEREVSPIADYKFLQQAELSISRYEDSVGIQAADILTGFFVRYPQDRIVYNVEPATLCFSATGS</sequence>
<dbReference type="PATRIC" id="fig|235272.12.peg.1098"/>
<dbReference type="EMBL" id="LJQG01000013">
    <property type="protein sequence ID" value="KPX24841.1"/>
    <property type="molecule type" value="Genomic_DNA"/>
</dbReference>
<evidence type="ECO:0000313" key="2">
    <source>
        <dbReference type="Proteomes" id="UP000050346"/>
    </source>
</evidence>
<organism evidence="1 2">
    <name type="scientific">Pseudomonas amygdali pv. dendropanacis</name>
    <dbReference type="NCBI Taxonomy" id="235272"/>
    <lineage>
        <taxon>Bacteria</taxon>
        <taxon>Pseudomonadati</taxon>
        <taxon>Pseudomonadota</taxon>
        <taxon>Gammaproteobacteria</taxon>
        <taxon>Pseudomonadales</taxon>
        <taxon>Pseudomonadaceae</taxon>
        <taxon>Pseudomonas</taxon>
        <taxon>Pseudomonas amygdali</taxon>
    </lineage>
</organism>
<comment type="caution">
    <text evidence="1">The sequence shown here is derived from an EMBL/GenBank/DDBJ whole genome shotgun (WGS) entry which is preliminary data.</text>
</comment>
<dbReference type="Proteomes" id="UP000050346">
    <property type="component" value="Unassembled WGS sequence"/>
</dbReference>
<reference evidence="1 2" key="1">
    <citation type="submission" date="2015-09" db="EMBL/GenBank/DDBJ databases">
        <title>Genome announcement of multiple Pseudomonas syringae strains.</title>
        <authorList>
            <person name="Thakur S."/>
            <person name="Wang P.W."/>
            <person name="Gong Y."/>
            <person name="Weir B.S."/>
            <person name="Guttman D.S."/>
        </authorList>
    </citation>
    <scope>NUCLEOTIDE SEQUENCE [LARGE SCALE GENOMIC DNA]</scope>
    <source>
        <strain evidence="1 2">ICMP9150</strain>
    </source>
</reference>
<evidence type="ECO:0000313" key="1">
    <source>
        <dbReference type="EMBL" id="KPX24841.1"/>
    </source>
</evidence>
<dbReference type="AlphaFoldDB" id="A0A0P9PV95"/>